<dbReference type="STRING" id="36870.gene:10368614"/>
<evidence type="ECO:0000256" key="5">
    <source>
        <dbReference type="ARBA" id="ARBA00022519"/>
    </source>
</evidence>
<dbReference type="Pfam" id="PF01040">
    <property type="entry name" value="UbiA"/>
    <property type="match status" value="1"/>
</dbReference>
<keyword evidence="10 12" id="KW-0472">Membrane</keyword>
<comment type="subcellular location">
    <subcellularLocation>
        <location evidence="2">Membrane</location>
        <topology evidence="2">Multi-pass membrane protein</topology>
    </subcellularLocation>
</comment>
<dbReference type="PANTHER" id="PTHR11048:SF28">
    <property type="entry name" value="4-HYDROXYBENZOATE POLYPRENYLTRANSFERASE, MITOCHONDRIAL"/>
    <property type="match status" value="1"/>
</dbReference>
<evidence type="ECO:0000256" key="11">
    <source>
        <dbReference type="ARBA" id="ARBA00034524"/>
    </source>
</evidence>
<dbReference type="EMBL" id="BA000021">
    <property type="protein sequence ID" value="BAC24273.1"/>
    <property type="molecule type" value="Genomic_DNA"/>
</dbReference>
<evidence type="ECO:0000256" key="6">
    <source>
        <dbReference type="ARBA" id="ARBA00022679"/>
    </source>
</evidence>
<reference evidence="13 14" key="1">
    <citation type="journal article" date="2002" name="Nat. Genet.">
        <title>Genome sequence of the endocellular obligate symbiont of tsetse flies, Wigglesworthia glossinidia.</title>
        <authorList>
            <person name="Akman L."/>
            <person name="Yamashita A."/>
            <person name="Watanabe H."/>
            <person name="Oshima K."/>
            <person name="Shiba T."/>
            <person name="Hattori M."/>
            <person name="Aksoy S."/>
        </authorList>
    </citation>
    <scope>NUCLEOTIDE SEQUENCE [LARGE SCALE GENOMIC DNA]</scope>
</reference>
<proteinExistence type="inferred from homology"/>
<feature type="transmembrane region" description="Helical" evidence="12">
    <location>
        <begin position="29"/>
        <end position="54"/>
    </location>
</feature>
<dbReference type="FunFam" id="1.20.120.1780:FF:000001">
    <property type="entry name" value="4-hydroxybenzoate octaprenyltransferase"/>
    <property type="match status" value="1"/>
</dbReference>
<keyword evidence="9 12" id="KW-1133">Transmembrane helix</keyword>
<gene>
    <name evidence="13" type="primary">ubiA</name>
</gene>
<dbReference type="HOGENOM" id="CLU_034879_1_1_6"/>
<dbReference type="InterPro" id="IPR044878">
    <property type="entry name" value="UbiA_sf"/>
</dbReference>
<protein>
    <recommendedName>
        <fullName evidence="11">4-hydroxybenzoate polyprenyltransferase</fullName>
        <ecNumber evidence="11">2.5.1.39</ecNumber>
    </recommendedName>
</protein>
<sequence length="273" mass="31948">MRLNNLSGFFLLLWPTLWSLWISTNGQPILKHIILFTFAVFFTRTAGCIINDCIDHKIDKKTKRTKNRPLIKKNIDITEAIFIFLIFITLSFFLVILLNNKKSFFISLIALILMCIYPTIKRYSSFPQLFLGVSFSLSILMVYSVTKINFNSTCWFLFFSNLSWTVAYDTQYALADKKDDISNGIYSTATFFKKKINLFVIILQFIMIFMLILVKYKEKLGFFFDFSLLISITIFYIQNNFISSRNTKKFLISFYSNNIIGVIIFLGIILETR</sequence>
<dbReference type="Gene3D" id="1.10.357.140">
    <property type="entry name" value="UbiA prenyltransferase"/>
    <property type="match status" value="1"/>
</dbReference>
<evidence type="ECO:0000256" key="10">
    <source>
        <dbReference type="ARBA" id="ARBA00023136"/>
    </source>
</evidence>
<dbReference type="InterPro" id="IPR039653">
    <property type="entry name" value="Prenyltransferase"/>
</dbReference>
<evidence type="ECO:0000313" key="13">
    <source>
        <dbReference type="EMBL" id="BAC24273.1"/>
    </source>
</evidence>
<accession>Q8D374</accession>
<feature type="transmembrane region" description="Helical" evidence="12">
    <location>
        <begin position="75"/>
        <end position="98"/>
    </location>
</feature>
<dbReference type="GO" id="GO:0008412">
    <property type="term" value="F:4-hydroxybenzoate polyprenyltransferase activity"/>
    <property type="evidence" value="ECO:0007669"/>
    <property type="project" value="UniProtKB-EC"/>
</dbReference>
<dbReference type="GO" id="GO:0006744">
    <property type="term" value="P:ubiquinone biosynthetic process"/>
    <property type="evidence" value="ECO:0007669"/>
    <property type="project" value="UniProtKB-KW"/>
</dbReference>
<evidence type="ECO:0000256" key="7">
    <source>
        <dbReference type="ARBA" id="ARBA00022688"/>
    </source>
</evidence>
<dbReference type="KEGG" id="wbr:ubiA"/>
<dbReference type="AlphaFoldDB" id="Q8D374"/>
<dbReference type="eggNOG" id="COG0382">
    <property type="taxonomic scope" value="Bacteria"/>
</dbReference>
<dbReference type="CDD" id="cd13959">
    <property type="entry name" value="PT_UbiA_COQ2"/>
    <property type="match status" value="1"/>
</dbReference>
<organism evidence="13 14">
    <name type="scientific">Wigglesworthia glossinidia brevipalpis</name>
    <dbReference type="NCBI Taxonomy" id="36870"/>
    <lineage>
        <taxon>Bacteria</taxon>
        <taxon>Pseudomonadati</taxon>
        <taxon>Pseudomonadota</taxon>
        <taxon>Gammaproteobacteria</taxon>
        <taxon>Enterobacterales</taxon>
        <taxon>Erwiniaceae</taxon>
        <taxon>Wigglesworthia</taxon>
    </lineage>
</organism>
<keyword evidence="6" id="KW-0808">Transferase</keyword>
<evidence type="ECO:0000256" key="12">
    <source>
        <dbReference type="SAM" id="Phobius"/>
    </source>
</evidence>
<dbReference type="Proteomes" id="UP000000562">
    <property type="component" value="Chromosome"/>
</dbReference>
<keyword evidence="8 12" id="KW-0812">Transmembrane</keyword>
<keyword evidence="14" id="KW-1185">Reference proteome</keyword>
<keyword evidence="4" id="KW-1003">Cell membrane</keyword>
<comment type="similarity">
    <text evidence="3">Belongs to the UbiA prenyltransferase family.</text>
</comment>
<feature type="transmembrane region" description="Helical" evidence="12">
    <location>
        <begin position="220"/>
        <end position="238"/>
    </location>
</feature>
<name>Q8D374_WIGBR</name>
<dbReference type="InterPro" id="IPR000537">
    <property type="entry name" value="UbiA_prenyltransferase"/>
</dbReference>
<evidence type="ECO:0000256" key="4">
    <source>
        <dbReference type="ARBA" id="ARBA00022475"/>
    </source>
</evidence>
<dbReference type="PANTHER" id="PTHR11048">
    <property type="entry name" value="PRENYLTRANSFERASES"/>
    <property type="match status" value="1"/>
</dbReference>
<feature type="transmembrane region" description="Helical" evidence="12">
    <location>
        <begin position="104"/>
        <end position="120"/>
    </location>
</feature>
<evidence type="ECO:0000256" key="1">
    <source>
        <dbReference type="ARBA" id="ARBA00001946"/>
    </source>
</evidence>
<keyword evidence="7" id="KW-0831">Ubiquinone biosynthesis</keyword>
<comment type="cofactor">
    <cofactor evidence="1">
        <name>Mg(2+)</name>
        <dbReference type="ChEBI" id="CHEBI:18420"/>
    </cofactor>
</comment>
<evidence type="ECO:0000256" key="9">
    <source>
        <dbReference type="ARBA" id="ARBA00022989"/>
    </source>
</evidence>
<feature type="transmembrane region" description="Helical" evidence="12">
    <location>
        <begin position="196"/>
        <end position="214"/>
    </location>
</feature>
<feature type="transmembrane region" description="Helical" evidence="12">
    <location>
        <begin position="129"/>
        <end position="150"/>
    </location>
</feature>
<keyword evidence="5" id="KW-0997">Cell inner membrane</keyword>
<dbReference type="Gene3D" id="1.20.120.1780">
    <property type="entry name" value="UbiA prenyltransferase"/>
    <property type="match status" value="1"/>
</dbReference>
<feature type="transmembrane region" description="Helical" evidence="12">
    <location>
        <begin position="250"/>
        <end position="270"/>
    </location>
</feature>
<evidence type="ECO:0000256" key="3">
    <source>
        <dbReference type="ARBA" id="ARBA00005985"/>
    </source>
</evidence>
<dbReference type="FunFam" id="1.10.357.140:FF:000008">
    <property type="entry name" value="4-hydroxybenzoate octaprenyltransferase"/>
    <property type="match status" value="1"/>
</dbReference>
<evidence type="ECO:0000313" key="14">
    <source>
        <dbReference type="Proteomes" id="UP000000562"/>
    </source>
</evidence>
<dbReference type="OrthoDB" id="9782418at2"/>
<dbReference type="GO" id="GO:0005886">
    <property type="term" value="C:plasma membrane"/>
    <property type="evidence" value="ECO:0007669"/>
    <property type="project" value="TreeGrafter"/>
</dbReference>
<evidence type="ECO:0000256" key="8">
    <source>
        <dbReference type="ARBA" id="ARBA00022692"/>
    </source>
</evidence>
<dbReference type="EC" id="2.5.1.39" evidence="11"/>
<evidence type="ECO:0000256" key="2">
    <source>
        <dbReference type="ARBA" id="ARBA00004141"/>
    </source>
</evidence>